<name>A0A8J4TPF2_CLAMG</name>
<feature type="region of interest" description="Disordered" evidence="1">
    <location>
        <begin position="1"/>
        <end position="27"/>
    </location>
</feature>
<sequence length="78" mass="8347">MFSVATGEGRDSNILGHGSSSSRHSQQLSDNGLQVITGFIVLLEFHEANHPVVWGMKANANASFSSDNTILVFIKSVS</sequence>
<organism evidence="2 3">
    <name type="scientific">Clarias magur</name>
    <name type="common">Asian catfish</name>
    <name type="synonym">Macropteronotus magur</name>
    <dbReference type="NCBI Taxonomy" id="1594786"/>
    <lineage>
        <taxon>Eukaryota</taxon>
        <taxon>Metazoa</taxon>
        <taxon>Chordata</taxon>
        <taxon>Craniata</taxon>
        <taxon>Vertebrata</taxon>
        <taxon>Euteleostomi</taxon>
        <taxon>Actinopterygii</taxon>
        <taxon>Neopterygii</taxon>
        <taxon>Teleostei</taxon>
        <taxon>Ostariophysi</taxon>
        <taxon>Siluriformes</taxon>
        <taxon>Clariidae</taxon>
        <taxon>Clarias</taxon>
    </lineage>
</organism>
<dbReference type="AlphaFoldDB" id="A0A8J4TPF2"/>
<evidence type="ECO:0000313" key="2">
    <source>
        <dbReference type="EMBL" id="KAF5894418.1"/>
    </source>
</evidence>
<accession>A0A8J4TPF2</accession>
<evidence type="ECO:0000313" key="3">
    <source>
        <dbReference type="Proteomes" id="UP000727407"/>
    </source>
</evidence>
<gene>
    <name evidence="2" type="primary">ilvC1</name>
    <name evidence="2" type="ORF">DAT39_015876</name>
</gene>
<reference evidence="2" key="1">
    <citation type="submission" date="2020-07" db="EMBL/GenBank/DDBJ databases">
        <title>Clarias magur genome sequencing, assembly and annotation.</title>
        <authorList>
            <person name="Kushwaha B."/>
            <person name="Kumar R."/>
            <person name="Das P."/>
            <person name="Joshi C.G."/>
            <person name="Kumar D."/>
            <person name="Nagpure N.S."/>
            <person name="Pandey M."/>
            <person name="Agarwal S."/>
            <person name="Srivastava S."/>
            <person name="Singh M."/>
            <person name="Sahoo L."/>
            <person name="Jayasankar P."/>
            <person name="Meher P.K."/>
            <person name="Koringa P.G."/>
            <person name="Iquebal M.A."/>
            <person name="Das S.P."/>
            <person name="Bit A."/>
            <person name="Patnaik S."/>
            <person name="Patel N."/>
            <person name="Shah T.M."/>
            <person name="Hinsu A."/>
            <person name="Jena J.K."/>
        </authorList>
    </citation>
    <scope>NUCLEOTIDE SEQUENCE</scope>
    <source>
        <strain evidence="2">CIFAMagur01</strain>
        <tissue evidence="2">Testis</tissue>
    </source>
</reference>
<feature type="non-terminal residue" evidence="2">
    <location>
        <position position="78"/>
    </location>
</feature>
<dbReference type="EMBL" id="QNUK01000375">
    <property type="protein sequence ID" value="KAF5894418.1"/>
    <property type="molecule type" value="Genomic_DNA"/>
</dbReference>
<comment type="caution">
    <text evidence="2">The sequence shown here is derived from an EMBL/GenBank/DDBJ whole genome shotgun (WGS) entry which is preliminary data.</text>
</comment>
<feature type="compositionally biased region" description="Low complexity" evidence="1">
    <location>
        <begin position="15"/>
        <end position="27"/>
    </location>
</feature>
<keyword evidence="3" id="KW-1185">Reference proteome</keyword>
<protein>
    <submittedName>
        <fullName evidence="2">Ketol-acid reductoisomerase (NADP(+))</fullName>
    </submittedName>
</protein>
<proteinExistence type="predicted"/>
<dbReference type="Proteomes" id="UP000727407">
    <property type="component" value="Unassembled WGS sequence"/>
</dbReference>
<evidence type="ECO:0000256" key="1">
    <source>
        <dbReference type="SAM" id="MobiDB-lite"/>
    </source>
</evidence>